<dbReference type="PATRIC" id="fig|1202724.3.peg.2487"/>
<protein>
    <submittedName>
        <fullName evidence="7">CrtK</fullName>
    </submittedName>
</protein>
<feature type="transmembrane region" description="Helical" evidence="6">
    <location>
        <begin position="46"/>
        <end position="68"/>
    </location>
</feature>
<evidence type="ECO:0000256" key="4">
    <source>
        <dbReference type="ARBA" id="ARBA00022989"/>
    </source>
</evidence>
<dbReference type="PANTHER" id="PTHR10057:SF0">
    <property type="entry name" value="TRANSLOCATOR PROTEIN"/>
    <property type="match status" value="1"/>
</dbReference>
<dbReference type="AlphaFoldDB" id="A0A0M8MBJ9"/>
<dbReference type="RefSeq" id="WP_054408281.1">
    <property type="nucleotide sequence ID" value="NZ_FOYA01000016.1"/>
</dbReference>
<evidence type="ECO:0000313" key="8">
    <source>
        <dbReference type="Proteomes" id="UP000037755"/>
    </source>
</evidence>
<evidence type="ECO:0000256" key="5">
    <source>
        <dbReference type="ARBA" id="ARBA00023136"/>
    </source>
</evidence>
<dbReference type="InterPro" id="IPR004307">
    <property type="entry name" value="TspO_MBR"/>
</dbReference>
<feature type="transmembrane region" description="Helical" evidence="6">
    <location>
        <begin position="105"/>
        <end position="122"/>
    </location>
</feature>
<accession>A0A0M8MBJ9</accession>
<comment type="subcellular location">
    <subcellularLocation>
        <location evidence="1">Membrane</location>
        <topology evidence="1">Multi-pass membrane protein</topology>
    </subcellularLocation>
</comment>
<evidence type="ECO:0000256" key="2">
    <source>
        <dbReference type="ARBA" id="ARBA00007524"/>
    </source>
</evidence>
<dbReference type="GO" id="GO:0033013">
    <property type="term" value="P:tetrapyrrole metabolic process"/>
    <property type="evidence" value="ECO:0007669"/>
    <property type="project" value="UniProtKB-ARBA"/>
</dbReference>
<dbReference type="PIRSF" id="PIRSF005859">
    <property type="entry name" value="PBR"/>
    <property type="match status" value="1"/>
</dbReference>
<dbReference type="InterPro" id="IPR038330">
    <property type="entry name" value="TspO/MBR-related_sf"/>
</dbReference>
<dbReference type="CDD" id="cd15904">
    <property type="entry name" value="TSPO_MBR"/>
    <property type="match status" value="1"/>
</dbReference>
<feature type="transmembrane region" description="Helical" evidence="6">
    <location>
        <begin position="134"/>
        <end position="156"/>
    </location>
</feature>
<dbReference type="PANTHER" id="PTHR10057">
    <property type="entry name" value="PERIPHERAL-TYPE BENZODIAZEPINE RECEPTOR"/>
    <property type="match status" value="1"/>
</dbReference>
<dbReference type="EMBL" id="LIYD01000005">
    <property type="protein sequence ID" value="KOS06675.1"/>
    <property type="molecule type" value="Genomic_DNA"/>
</dbReference>
<organism evidence="7 8">
    <name type="scientific">Flavobacterium akiainvivens</name>
    <dbReference type="NCBI Taxonomy" id="1202724"/>
    <lineage>
        <taxon>Bacteria</taxon>
        <taxon>Pseudomonadati</taxon>
        <taxon>Bacteroidota</taxon>
        <taxon>Flavobacteriia</taxon>
        <taxon>Flavobacteriales</taxon>
        <taxon>Flavobacteriaceae</taxon>
        <taxon>Flavobacterium</taxon>
    </lineage>
</organism>
<dbReference type="Gene3D" id="1.20.1260.100">
    <property type="entry name" value="TspO/MBR protein"/>
    <property type="match status" value="1"/>
</dbReference>
<dbReference type="Pfam" id="PF03073">
    <property type="entry name" value="TspO_MBR"/>
    <property type="match status" value="1"/>
</dbReference>
<keyword evidence="4 6" id="KW-1133">Transmembrane helix</keyword>
<evidence type="ECO:0000256" key="6">
    <source>
        <dbReference type="SAM" id="Phobius"/>
    </source>
</evidence>
<evidence type="ECO:0000256" key="1">
    <source>
        <dbReference type="ARBA" id="ARBA00004141"/>
    </source>
</evidence>
<keyword evidence="8" id="KW-1185">Reference proteome</keyword>
<dbReference type="STRING" id="1202724.AM493_12000"/>
<dbReference type="GO" id="GO:0016020">
    <property type="term" value="C:membrane"/>
    <property type="evidence" value="ECO:0007669"/>
    <property type="project" value="UniProtKB-SubCell"/>
</dbReference>
<comment type="caution">
    <text evidence="7">The sequence shown here is derived from an EMBL/GenBank/DDBJ whole genome shotgun (WGS) entry which is preliminary data.</text>
</comment>
<name>A0A0M8MBJ9_9FLAO</name>
<dbReference type="Proteomes" id="UP000037755">
    <property type="component" value="Unassembled WGS sequence"/>
</dbReference>
<evidence type="ECO:0000313" key="7">
    <source>
        <dbReference type="EMBL" id="KOS06675.1"/>
    </source>
</evidence>
<reference evidence="7 8" key="1">
    <citation type="submission" date="2015-08" db="EMBL/GenBank/DDBJ databases">
        <title>Whole genome sequence of Flavobacterium akiainvivens IK-1T, from decaying Wikstroemia oahuensis, an endemic Hawaiian shrub.</title>
        <authorList>
            <person name="Wan X."/>
            <person name="Hou S."/>
            <person name="Saito J."/>
            <person name="Donachie S."/>
        </authorList>
    </citation>
    <scope>NUCLEOTIDE SEQUENCE [LARGE SCALE GENOMIC DNA]</scope>
    <source>
        <strain evidence="7 8">IK-1</strain>
    </source>
</reference>
<sequence>MQRIIRIMLMVATTVFLGYLAGQITQTSVDTWYPTLNKPVFTPPNWLFPVAWGLLYFMMGVAAGLVWNRIEMDEDDTKKGLRFFAIQFALNLAWSFLFFYLKNPLLAFIEIIILWLMIYETYAQFRKVSKVAALLMIPYLLWVSYALVLNGSIWWMNR</sequence>
<dbReference type="FunFam" id="1.20.1260.100:FF:000001">
    <property type="entry name" value="translocator protein 2"/>
    <property type="match status" value="1"/>
</dbReference>
<keyword evidence="3 6" id="KW-0812">Transmembrane</keyword>
<keyword evidence="5 6" id="KW-0472">Membrane</keyword>
<comment type="similarity">
    <text evidence="2">Belongs to the TspO/BZRP family.</text>
</comment>
<proteinExistence type="inferred from homology"/>
<evidence type="ECO:0000256" key="3">
    <source>
        <dbReference type="ARBA" id="ARBA00022692"/>
    </source>
</evidence>
<dbReference type="OrthoDB" id="9795496at2"/>
<gene>
    <name evidence="7" type="ORF">AM493_12000</name>
</gene>